<evidence type="ECO:0000256" key="1">
    <source>
        <dbReference type="SAM" id="MobiDB-lite"/>
    </source>
</evidence>
<keyword evidence="4" id="KW-1185">Reference proteome</keyword>
<accession>A0ABW2CXT9</accession>
<dbReference type="InterPro" id="IPR036271">
    <property type="entry name" value="Tet_transcr_reg_TetR-rel_C_sf"/>
</dbReference>
<evidence type="ECO:0000313" key="3">
    <source>
        <dbReference type="EMBL" id="MFC6885780.1"/>
    </source>
</evidence>
<dbReference type="RefSeq" id="WP_160825403.1">
    <property type="nucleotide sequence ID" value="NZ_JBHSXS010000042.1"/>
</dbReference>
<dbReference type="EMBL" id="JBHSXS010000042">
    <property type="protein sequence ID" value="MFC6885780.1"/>
    <property type="molecule type" value="Genomic_DNA"/>
</dbReference>
<name>A0ABW2CXT9_9ACTN</name>
<protein>
    <recommendedName>
        <fullName evidence="2">Transcriptional regulator SbtR-like C-terminal domain-containing protein</fullName>
    </recommendedName>
</protein>
<organism evidence="3 4">
    <name type="scientific">Actinomadura yumaensis</name>
    <dbReference type="NCBI Taxonomy" id="111807"/>
    <lineage>
        <taxon>Bacteria</taxon>
        <taxon>Bacillati</taxon>
        <taxon>Actinomycetota</taxon>
        <taxon>Actinomycetes</taxon>
        <taxon>Streptosporangiales</taxon>
        <taxon>Thermomonosporaceae</taxon>
        <taxon>Actinomadura</taxon>
    </lineage>
</organism>
<dbReference type="InterPro" id="IPR049445">
    <property type="entry name" value="TetR_SbtR-like_C"/>
</dbReference>
<dbReference type="SUPFAM" id="SSF48498">
    <property type="entry name" value="Tetracyclin repressor-like, C-terminal domain"/>
    <property type="match status" value="1"/>
</dbReference>
<feature type="domain" description="Transcriptional regulator SbtR-like C-terminal" evidence="2">
    <location>
        <begin position="21"/>
        <end position="108"/>
    </location>
</feature>
<evidence type="ECO:0000313" key="4">
    <source>
        <dbReference type="Proteomes" id="UP001596380"/>
    </source>
</evidence>
<comment type="caution">
    <text evidence="3">The sequence shown here is derived from an EMBL/GenBank/DDBJ whole genome shotgun (WGS) entry which is preliminary data.</text>
</comment>
<proteinExistence type="predicted"/>
<feature type="region of interest" description="Disordered" evidence="1">
    <location>
        <begin position="1"/>
        <end position="47"/>
    </location>
</feature>
<dbReference type="Pfam" id="PF21597">
    <property type="entry name" value="TetR_C_43"/>
    <property type="match status" value="1"/>
</dbReference>
<evidence type="ECO:0000259" key="2">
    <source>
        <dbReference type="Pfam" id="PF21597"/>
    </source>
</evidence>
<dbReference type="Gene3D" id="1.10.357.10">
    <property type="entry name" value="Tetracycline Repressor, domain 2"/>
    <property type="match status" value="1"/>
</dbReference>
<reference evidence="4" key="1">
    <citation type="journal article" date="2019" name="Int. J. Syst. Evol. Microbiol.">
        <title>The Global Catalogue of Microorganisms (GCM) 10K type strain sequencing project: providing services to taxonomists for standard genome sequencing and annotation.</title>
        <authorList>
            <consortium name="The Broad Institute Genomics Platform"/>
            <consortium name="The Broad Institute Genome Sequencing Center for Infectious Disease"/>
            <person name="Wu L."/>
            <person name="Ma J."/>
        </authorList>
    </citation>
    <scope>NUCLEOTIDE SEQUENCE [LARGE SCALE GENOMIC DNA]</scope>
    <source>
        <strain evidence="4">JCM 3369</strain>
    </source>
</reference>
<dbReference type="Proteomes" id="UP001596380">
    <property type="component" value="Unassembled WGS sequence"/>
</dbReference>
<sequence length="110" mass="11367">MSQPQPPRHTARPGGPGGHASARAVAMAAASCRSRQGATRPSRARRTTTNGIGVLLAAAQRAGTVRADAGRDEVVALVVAACQGALHAGWDADLRRRALGLLFDGLRPRP</sequence>
<gene>
    <name evidence="3" type="ORF">ACFQKB_38885</name>
</gene>
<feature type="compositionally biased region" description="Low complexity" evidence="1">
    <location>
        <begin position="20"/>
        <end position="41"/>
    </location>
</feature>